<sequence length="284" mass="33706">MADTVLSVRIDEELKQRFIELAQETGVNNKDLMQLLVAQFELNQMGGESQQFQQEVEELQQITKRMTDIYIHLMERQKIRELALKNKENQQLIKQEEEIEKLKESLEQLSEKEKVIQQLKDEVKGLKQTVTTYKEEERNFKDLNDLLRQKNTELEREAAQTKVILDSAKATREEVAKLKAEVADQMEEIKRLTTQLELKRNEIKAQEERQQALLVKEREALNQHLEIVKKEQALNYQELNLQLKADYLKEIEQLKKEEEAKRALLQAEYQKKLEKMRNLTEEES</sequence>
<reference evidence="2" key="1">
    <citation type="journal article" date="2024" name="Int. J. Syst. Evol. Microbiol.">
        <title>Turicibacter faecis sp. nov., isolated from faeces of heart failure mouse model.</title>
        <authorList>
            <person name="Imamura Y."/>
            <person name="Motooka D."/>
            <person name="Nakajima Y."/>
            <person name="Ito S."/>
            <person name="Kitakaze M."/>
            <person name="Iida T."/>
            <person name="Nakamura S."/>
        </authorList>
    </citation>
    <scope>NUCLEOTIDE SEQUENCE</scope>
    <source>
        <strain evidence="2">TC023</strain>
    </source>
</reference>
<evidence type="ECO:0000313" key="3">
    <source>
        <dbReference type="Proteomes" id="UP001432099"/>
    </source>
</evidence>
<protein>
    <recommendedName>
        <fullName evidence="4">Ribbon-helix-helix protein, CopG family</fullName>
    </recommendedName>
</protein>
<evidence type="ECO:0000256" key="1">
    <source>
        <dbReference type="SAM" id="Coils"/>
    </source>
</evidence>
<dbReference type="RefSeq" id="WP_161832017.1">
    <property type="nucleotide sequence ID" value="NZ_AP028127.1"/>
</dbReference>
<evidence type="ECO:0000313" key="2">
    <source>
        <dbReference type="EMBL" id="BEH91006.1"/>
    </source>
</evidence>
<keyword evidence="1" id="KW-0175">Coiled coil</keyword>
<gene>
    <name evidence="2" type="ORF">T23_11080</name>
</gene>
<keyword evidence="3" id="KW-1185">Reference proteome</keyword>
<evidence type="ECO:0008006" key="4">
    <source>
        <dbReference type="Google" id="ProtNLM"/>
    </source>
</evidence>
<feature type="coiled-coil region" evidence="1">
    <location>
        <begin position="42"/>
        <end position="216"/>
    </location>
</feature>
<feature type="coiled-coil region" evidence="1">
    <location>
        <begin position="244"/>
        <end position="282"/>
    </location>
</feature>
<proteinExistence type="predicted"/>
<organism evidence="2 3">
    <name type="scientific">Turicibacter faecis</name>
    <dbReference type="NCBI Taxonomy" id="2963365"/>
    <lineage>
        <taxon>Bacteria</taxon>
        <taxon>Bacillati</taxon>
        <taxon>Bacillota</taxon>
        <taxon>Erysipelotrichia</taxon>
        <taxon>Erysipelotrichales</taxon>
        <taxon>Turicibacteraceae</taxon>
        <taxon>Turicibacter</taxon>
    </lineage>
</organism>
<accession>A0ABN6ZAZ2</accession>
<dbReference type="EMBL" id="AP028127">
    <property type="protein sequence ID" value="BEH91006.1"/>
    <property type="molecule type" value="Genomic_DNA"/>
</dbReference>
<name>A0ABN6ZAZ2_9FIRM</name>
<dbReference type="Proteomes" id="UP001432099">
    <property type="component" value="Chromosome"/>
</dbReference>